<comment type="subunit">
    <text evidence="5">Homotetramer, a dimer of dimers. One homotetramer interacts with 1 SecA dimer.</text>
</comment>
<evidence type="ECO:0000256" key="1">
    <source>
        <dbReference type="ARBA" id="ARBA00009990"/>
    </source>
</evidence>
<dbReference type="PANTHER" id="PTHR36918:SF1">
    <property type="entry name" value="PROTEIN-EXPORT PROTEIN SECB"/>
    <property type="match status" value="1"/>
</dbReference>
<organism evidence="6 7">
    <name type="scientific">Granulosicoccus antarcticus IMCC3135</name>
    <dbReference type="NCBI Taxonomy" id="1192854"/>
    <lineage>
        <taxon>Bacteria</taxon>
        <taxon>Pseudomonadati</taxon>
        <taxon>Pseudomonadota</taxon>
        <taxon>Gammaproteobacteria</taxon>
        <taxon>Chromatiales</taxon>
        <taxon>Granulosicoccaceae</taxon>
        <taxon>Granulosicoccus</taxon>
    </lineage>
</organism>
<evidence type="ECO:0000256" key="3">
    <source>
        <dbReference type="ARBA" id="ARBA00022927"/>
    </source>
</evidence>
<evidence type="ECO:0000313" key="7">
    <source>
        <dbReference type="Proteomes" id="UP000250079"/>
    </source>
</evidence>
<comment type="subcellular location">
    <subcellularLocation>
        <location evidence="5">Cytoplasm</location>
    </subcellularLocation>
</comment>
<keyword evidence="5" id="KW-0963">Cytoplasm</keyword>
<accession>A0A2Z2NXR2</accession>
<dbReference type="RefSeq" id="WP_088921045.1">
    <property type="nucleotide sequence ID" value="NZ_CP018632.1"/>
</dbReference>
<dbReference type="NCBIfam" id="TIGR00809">
    <property type="entry name" value="secB"/>
    <property type="match status" value="1"/>
</dbReference>
<dbReference type="PANTHER" id="PTHR36918">
    <property type="match status" value="1"/>
</dbReference>
<dbReference type="EMBL" id="CP018632">
    <property type="protein sequence ID" value="ASJ76246.1"/>
    <property type="molecule type" value="Genomic_DNA"/>
</dbReference>
<dbReference type="AlphaFoldDB" id="A0A2Z2NXR2"/>
<dbReference type="GO" id="GO:0005737">
    <property type="term" value="C:cytoplasm"/>
    <property type="evidence" value="ECO:0007669"/>
    <property type="project" value="UniProtKB-SubCell"/>
</dbReference>
<dbReference type="Pfam" id="PF02556">
    <property type="entry name" value="SecB"/>
    <property type="match status" value="1"/>
</dbReference>
<dbReference type="GO" id="GO:0051262">
    <property type="term" value="P:protein tetramerization"/>
    <property type="evidence" value="ECO:0007669"/>
    <property type="project" value="InterPro"/>
</dbReference>
<dbReference type="OrthoDB" id="9795145at2"/>
<dbReference type="InterPro" id="IPR035958">
    <property type="entry name" value="SecB-like_sf"/>
</dbReference>
<dbReference type="SUPFAM" id="SSF54611">
    <property type="entry name" value="SecB-like"/>
    <property type="match status" value="1"/>
</dbReference>
<proteinExistence type="inferred from homology"/>
<dbReference type="Gene3D" id="3.10.420.10">
    <property type="entry name" value="SecB-like"/>
    <property type="match status" value="1"/>
</dbReference>
<dbReference type="GO" id="GO:0051082">
    <property type="term" value="F:unfolded protein binding"/>
    <property type="evidence" value="ECO:0007669"/>
    <property type="project" value="InterPro"/>
</dbReference>
<dbReference type="HAMAP" id="MF_00821">
    <property type="entry name" value="SecB"/>
    <property type="match status" value="1"/>
</dbReference>
<sequence length="169" mass="18682">MADENQKDAETAATAPEAPAQMFKIQRVYLKDVSYESPQTPGVFVSNTSWQPNVSLHLNTESTKLENDMFECVLTVTATVKLGEEIAYLCEIKQAGLFLIRGFEQQRLGPMLGSFCPNLLFPFAREEIASLVQKGGFPQLLLDPVNFDALYAQHVESAKQNAPAPETAQ</sequence>
<name>A0A2Z2NXR2_9GAMM</name>
<dbReference type="PRINTS" id="PR01594">
    <property type="entry name" value="SECBCHAPRONE"/>
</dbReference>
<dbReference type="GO" id="GO:0015031">
    <property type="term" value="P:protein transport"/>
    <property type="evidence" value="ECO:0007669"/>
    <property type="project" value="UniProtKB-UniRule"/>
</dbReference>
<protein>
    <recommendedName>
        <fullName evidence="5">Protein-export protein SecB</fullName>
    </recommendedName>
</protein>
<keyword evidence="4 5" id="KW-0811">Translocation</keyword>
<evidence type="ECO:0000256" key="4">
    <source>
        <dbReference type="ARBA" id="ARBA00023010"/>
    </source>
</evidence>
<keyword evidence="7" id="KW-1185">Reference proteome</keyword>
<comment type="function">
    <text evidence="5">One of the proteins required for the normal export of preproteins out of the cell cytoplasm. It is a molecular chaperone that binds to a subset of precursor proteins, maintaining them in a translocation-competent state. It also specifically binds to its receptor SecA.</text>
</comment>
<dbReference type="NCBIfam" id="NF004393">
    <property type="entry name" value="PRK05751.1-4"/>
    <property type="match status" value="1"/>
</dbReference>
<evidence type="ECO:0000313" key="6">
    <source>
        <dbReference type="EMBL" id="ASJ76246.1"/>
    </source>
</evidence>
<keyword evidence="5" id="KW-0143">Chaperone</keyword>
<dbReference type="InterPro" id="IPR003708">
    <property type="entry name" value="SecB"/>
</dbReference>
<reference evidence="6 7" key="1">
    <citation type="submission" date="2016-12" db="EMBL/GenBank/DDBJ databases">
        <authorList>
            <person name="Song W.-J."/>
            <person name="Kurnit D.M."/>
        </authorList>
    </citation>
    <scope>NUCLEOTIDE SEQUENCE [LARGE SCALE GENOMIC DNA]</scope>
    <source>
        <strain evidence="6 7">IMCC3135</strain>
    </source>
</reference>
<dbReference type="GO" id="GO:0006457">
    <property type="term" value="P:protein folding"/>
    <property type="evidence" value="ECO:0007669"/>
    <property type="project" value="UniProtKB-UniRule"/>
</dbReference>
<keyword evidence="2 5" id="KW-0813">Transport</keyword>
<dbReference type="KEGG" id="gai:IMCC3135_30985"/>
<evidence type="ECO:0000256" key="2">
    <source>
        <dbReference type="ARBA" id="ARBA00022448"/>
    </source>
</evidence>
<dbReference type="Proteomes" id="UP000250079">
    <property type="component" value="Chromosome"/>
</dbReference>
<gene>
    <name evidence="5 6" type="primary">secB</name>
    <name evidence="6" type="ORF">IMCC3135_30985</name>
</gene>
<comment type="similarity">
    <text evidence="1 5">Belongs to the SecB family.</text>
</comment>
<keyword evidence="3 5" id="KW-0653">Protein transport</keyword>
<evidence type="ECO:0000256" key="5">
    <source>
        <dbReference type="HAMAP-Rule" id="MF_00821"/>
    </source>
</evidence>